<gene>
    <name evidence="5" type="ORF">GCM10022402_16780</name>
</gene>
<dbReference type="InterPro" id="IPR036736">
    <property type="entry name" value="ACP-like_sf"/>
</dbReference>
<dbReference type="PROSITE" id="PS00455">
    <property type="entry name" value="AMP_BINDING"/>
    <property type="match status" value="2"/>
</dbReference>
<comment type="cofactor">
    <cofactor evidence="1">
        <name>pantetheine 4'-phosphate</name>
        <dbReference type="ChEBI" id="CHEBI:47942"/>
    </cofactor>
</comment>
<reference evidence="6" key="1">
    <citation type="journal article" date="2019" name="Int. J. Syst. Evol. Microbiol.">
        <title>The Global Catalogue of Microorganisms (GCM) 10K type strain sequencing project: providing services to taxonomists for standard genome sequencing and annotation.</title>
        <authorList>
            <consortium name="The Broad Institute Genomics Platform"/>
            <consortium name="The Broad Institute Genome Sequencing Center for Infectious Disease"/>
            <person name="Wu L."/>
            <person name="Ma J."/>
        </authorList>
    </citation>
    <scope>NUCLEOTIDE SEQUENCE [LARGE SCALE GENOMIC DNA]</scope>
    <source>
        <strain evidence="6">JCM 17137</strain>
    </source>
</reference>
<dbReference type="Gene3D" id="3.40.50.1820">
    <property type="entry name" value="alpha/beta hydrolase"/>
    <property type="match status" value="1"/>
</dbReference>
<dbReference type="Gene3D" id="3.30.559.30">
    <property type="entry name" value="Nonribosomal peptide synthetase, condensation domain"/>
    <property type="match status" value="2"/>
</dbReference>
<dbReference type="InterPro" id="IPR006162">
    <property type="entry name" value="Ppantetheine_attach_site"/>
</dbReference>
<dbReference type="Pfam" id="PF00550">
    <property type="entry name" value="PP-binding"/>
    <property type="match status" value="2"/>
</dbReference>
<sequence length="2291" mass="251070">MSEWMRQSFQTPYDLTTDHPFDLAIIKESDSVHYAYMKSHHIVSDAWGLHLFMSQVRADYAHTVRTGKPAQLTAPSFVRQVEEDARYRASHRHEEDLAFFRDALAGVEPALFPRRFPSGARRTRRHAFTLERSLITESKKRGESPFTLFSAAVALYLSRIHRTDEVVLGIPLLNRAGKETKQTVGEFANTLPLRVNTAAGQSVTDLLAQLRDATRTLLRHQRAPLGEVVRALRDSGQRTQQPFDTTISYLRWPTAPELPGVSYETVAQTHAHDQDALAIWVYELDNEADVLVNVEYGDDVFDADFPIEAAARHIETLLRGALHAPETPLDELPMLSAAEHADLTRAKTATDADFPTEATLPDLLADQVARTPQASAIVTAGEELTFAELDKRAERVARALRADGVAPEDRVAVLLERGPHLPAAILGVLRAGAAYVPIDPRQPHERIHLLLTDSGATVVLVDDSTAEVARACTTAATRHVGAPPAVAEPADGPTGSAATAENLAYVIYTSGSTGTPKGVMVEHRSVVNRLWWMQRRYPIGPGDVLLQKTPISFDVSVWELLWWTFTGACLAVPPPGAERDPRELLAAIARHRVTVAHFVPSMLGPFVELLESDPHARRDAASLRLVVCSGEALSPSQVARFRRVFGGAVQLANLYGPTEATVDVTAFDCPDAPLDRVPIGRPIDNTQVYVLGRHSEPQPVGAPGELCVGGVGVARGYLNRPELTAQRFVATPVEPGGRLYRTGDLARWLADGDLEYLGRLDEQVKIRGNRVEPGEVSNHLAAVPGVRDAVVVDRVDADRGTHLVGYYVAEAELDPVLLRDELAARLPDFMVPAYFVAVAAIPLTPNGKTDRRALPEPRVGGEAGRAPHGAVEEGLAAVWAQVLGVESVSAHDDYFALGGDSILMLRLRALAAERGLSFTLADLMAAPTVAALAQRVRVRAFAVDATPRPFELVSDVDRPRLAWAVDAYPVPRLSLGLLYHSDQPHESSLYHDVFRYTLALAPQWDEAALRRAFATLVRRHPVLRSSIDLAGYSEPLQVVHHEVTGGLEVVDLRSSTPEAAEERVREHVEQRRFHHYVFERAPLYLFRVHLRPSSVDLVFSFHHAILDGWSAATLVLELVWGYLHETGAEVEPAPTAALPTGAGHVRQERRSLASPEDREYWRELLAGAEATRLEGIRPHEPPVEATPTSHRVDVPAELVELVEATARQRALPVKSLLLAAHVLTLYLFAGSDDVTTGLVTHGRPETGEAEQLTGLFLNTVPLRVNVSGPRRWLDVVQAVAQREREGHAHRHHPLSAIQESTGVTLRTAFNHVNLHLLESLHRLSGVRLLDVGVWEETNFDLFVNLIVDPGGGDWYVRVDTDGVTLSPTQAELVGHTYVQVLRRLAQRPEEAVDFGFLAPERGVVPRPEPLVGVLTRIENQMTATPEAPAVALGQQRWSYGELDRVSRAVAANLLGAGAQPGARIGVALDRSPEMVATVLGILRAGLTCVPLDVSYPKERLAVIVADARPFRVITHPHHDHLVGEPAITLHAATVTAEAPEVELPTVALDDIACVLFTSGSSGRPKGVELPHRMWANYVQWQLRVPSGVPGAQTLQFAPLSFDMSFQEIFATLSGGGMLRLVSEEDRLDSTALLRLLDHYRVERVLLPFVALQRLAEASDALGIRPSGLRVIISSGEQLRASEEVRRLCAALPGVLLENQYGPTETHQVAAFTMPEDPARFPNLPPIGTPLDGVEIHVLDAAMRPVPVGVSGEIYLGGDCLARGYLDRPELTQERFPPHPLRPEGRLYRTGDVGRVLPNGAVVWLGRADDQVKVRGFRIEPAEVELAILRQTDAAAGVREAAVVAHRRDGVDAFLTAFLVGDPEAVDLDELANQLRAKLPAPMVPAHFVWLAALPLTPSGKRDDAALRAIPPTERAPAERTPPRDTYEEALVELLGELLGANDLGVHDDFFEVGGTSLTAMRLVVTVEKRYGVNIPLARFIQTPTVAGLAEWLRAGAAVAEFDPLVTLRATGERPPLFLVHPLGGHVLCYLKLARHLPPELPVYALQAAGSEPGSEPLTSMRDIAASYVEAIRRVQPHGPYVLGGWSFGGFVAFEMARQLRAADPDSVDRLIVLDSITTRRGHPVRISDDTLLEFFFWELVWFEHSRTPAEGLSGLAGATLTEKFEFITERAMRAGVLPWGTSQRAVRRLFTLFKANWQALIDYRPDVEAHDMVLLRAEGALPDSLTPMHDAAGTLYQDPANGWRDWTSGRLDVINVPGDHLELMDEPHITVVAKHIADLVHGPHQHDWTRA</sequence>
<dbReference type="PANTHER" id="PTHR45527">
    <property type="entry name" value="NONRIBOSOMAL PEPTIDE SYNTHETASE"/>
    <property type="match status" value="1"/>
</dbReference>
<dbReference type="Pfam" id="PF00668">
    <property type="entry name" value="Condensation"/>
    <property type="match status" value="2"/>
</dbReference>
<dbReference type="InterPro" id="IPR009081">
    <property type="entry name" value="PP-bd_ACP"/>
</dbReference>
<comment type="caution">
    <text evidence="5">The sequence shown here is derived from an EMBL/GenBank/DDBJ whole genome shotgun (WGS) entry which is preliminary data.</text>
</comment>
<keyword evidence="3" id="KW-0597">Phosphoprotein</keyword>
<dbReference type="Proteomes" id="UP001500908">
    <property type="component" value="Unassembled WGS sequence"/>
</dbReference>
<protein>
    <submittedName>
        <fullName evidence="5">Non-ribosomal peptide synthetase</fullName>
    </submittedName>
</protein>
<dbReference type="Gene3D" id="3.30.559.10">
    <property type="entry name" value="Chloramphenicol acetyltransferase-like domain"/>
    <property type="match status" value="2"/>
</dbReference>
<dbReference type="InterPro" id="IPR025110">
    <property type="entry name" value="AMP-bd_C"/>
</dbReference>
<dbReference type="PANTHER" id="PTHR45527:SF14">
    <property type="entry name" value="PLIPASTATIN SYNTHASE SUBUNIT B"/>
    <property type="match status" value="1"/>
</dbReference>
<evidence type="ECO:0000313" key="5">
    <source>
        <dbReference type="EMBL" id="GAA3737428.1"/>
    </source>
</evidence>
<accession>A0ABP7FDY5</accession>
<dbReference type="SUPFAM" id="SSF47336">
    <property type="entry name" value="ACP-like"/>
    <property type="match status" value="2"/>
</dbReference>
<dbReference type="Pfam" id="PF13193">
    <property type="entry name" value="AMP-binding_C"/>
    <property type="match status" value="2"/>
</dbReference>
<dbReference type="Gene3D" id="2.30.38.10">
    <property type="entry name" value="Luciferase, Domain 3"/>
    <property type="match status" value="2"/>
</dbReference>
<keyword evidence="6" id="KW-1185">Reference proteome</keyword>
<dbReference type="SUPFAM" id="SSF53474">
    <property type="entry name" value="alpha/beta-Hydrolases"/>
    <property type="match status" value="1"/>
</dbReference>
<evidence type="ECO:0000259" key="4">
    <source>
        <dbReference type="PROSITE" id="PS50075"/>
    </source>
</evidence>
<dbReference type="Pfam" id="PF00975">
    <property type="entry name" value="Thioesterase"/>
    <property type="match status" value="1"/>
</dbReference>
<dbReference type="Pfam" id="PF00501">
    <property type="entry name" value="AMP-binding"/>
    <property type="match status" value="2"/>
</dbReference>
<feature type="domain" description="Carrier" evidence="4">
    <location>
        <begin position="866"/>
        <end position="940"/>
    </location>
</feature>
<dbReference type="PROSITE" id="PS00012">
    <property type="entry name" value="PHOSPHOPANTETHEINE"/>
    <property type="match status" value="1"/>
</dbReference>
<keyword evidence="2" id="KW-0596">Phosphopantetheine</keyword>
<dbReference type="SUPFAM" id="SSF52777">
    <property type="entry name" value="CoA-dependent acyltransferases"/>
    <property type="match status" value="4"/>
</dbReference>
<dbReference type="Gene3D" id="3.30.300.30">
    <property type="match status" value="2"/>
</dbReference>
<dbReference type="Gene3D" id="3.40.50.980">
    <property type="match status" value="4"/>
</dbReference>
<dbReference type="InterPro" id="IPR001031">
    <property type="entry name" value="Thioesterase"/>
</dbReference>
<dbReference type="CDD" id="cd17651">
    <property type="entry name" value="A_NRPS_VisG_like"/>
    <property type="match status" value="1"/>
</dbReference>
<proteinExistence type="predicted"/>
<dbReference type="InterPro" id="IPR000873">
    <property type="entry name" value="AMP-dep_synth/lig_dom"/>
</dbReference>
<dbReference type="Gene3D" id="1.10.1200.10">
    <property type="entry name" value="ACP-like"/>
    <property type="match status" value="2"/>
</dbReference>
<evidence type="ECO:0000256" key="2">
    <source>
        <dbReference type="ARBA" id="ARBA00022450"/>
    </source>
</evidence>
<evidence type="ECO:0000256" key="1">
    <source>
        <dbReference type="ARBA" id="ARBA00001957"/>
    </source>
</evidence>
<dbReference type="InterPro" id="IPR001242">
    <property type="entry name" value="Condensation_dom"/>
</dbReference>
<dbReference type="InterPro" id="IPR045851">
    <property type="entry name" value="AMP-bd_C_sf"/>
</dbReference>
<evidence type="ECO:0000313" key="6">
    <source>
        <dbReference type="Proteomes" id="UP001500908"/>
    </source>
</evidence>
<dbReference type="NCBIfam" id="NF003417">
    <property type="entry name" value="PRK04813.1"/>
    <property type="match status" value="2"/>
</dbReference>
<dbReference type="CDD" id="cd05930">
    <property type="entry name" value="A_NRPS"/>
    <property type="match status" value="1"/>
</dbReference>
<name>A0ABP7FDY5_9ACTN</name>
<dbReference type="InterPro" id="IPR020845">
    <property type="entry name" value="AMP-binding_CS"/>
</dbReference>
<evidence type="ECO:0000256" key="3">
    <source>
        <dbReference type="ARBA" id="ARBA00022553"/>
    </source>
</evidence>
<feature type="domain" description="Carrier" evidence="4">
    <location>
        <begin position="1921"/>
        <end position="1996"/>
    </location>
</feature>
<dbReference type="EMBL" id="BAABDD010000006">
    <property type="protein sequence ID" value="GAA3737428.1"/>
    <property type="molecule type" value="Genomic_DNA"/>
</dbReference>
<dbReference type="InterPro" id="IPR010071">
    <property type="entry name" value="AA_adenyl_dom"/>
</dbReference>
<organism evidence="5 6">
    <name type="scientific">Salinactinospora qingdaonensis</name>
    <dbReference type="NCBI Taxonomy" id="702744"/>
    <lineage>
        <taxon>Bacteria</taxon>
        <taxon>Bacillati</taxon>
        <taxon>Actinomycetota</taxon>
        <taxon>Actinomycetes</taxon>
        <taxon>Streptosporangiales</taxon>
        <taxon>Nocardiopsidaceae</taxon>
        <taxon>Salinactinospora</taxon>
    </lineage>
</organism>
<dbReference type="InterPro" id="IPR029058">
    <property type="entry name" value="AB_hydrolase_fold"/>
</dbReference>
<dbReference type="InterPro" id="IPR023213">
    <property type="entry name" value="CAT-like_dom_sf"/>
</dbReference>
<dbReference type="PROSITE" id="PS50075">
    <property type="entry name" value="CARRIER"/>
    <property type="match status" value="2"/>
</dbReference>
<dbReference type="NCBIfam" id="TIGR01733">
    <property type="entry name" value="AA-adenyl-dom"/>
    <property type="match status" value="2"/>
</dbReference>
<dbReference type="SUPFAM" id="SSF56801">
    <property type="entry name" value="Acetyl-CoA synthetase-like"/>
    <property type="match status" value="2"/>
</dbReference>
<dbReference type="InterPro" id="IPR020806">
    <property type="entry name" value="PKS_PP-bd"/>
</dbReference>
<dbReference type="SMART" id="SM00823">
    <property type="entry name" value="PKS_PP"/>
    <property type="match status" value="2"/>
</dbReference>